<feature type="domain" description="Glycosyltransferase 2-like" evidence="1">
    <location>
        <begin position="8"/>
        <end position="156"/>
    </location>
</feature>
<organism evidence="2 3">
    <name type="scientific">Capnocytophaga felis</name>
    <dbReference type="NCBI Taxonomy" id="2267611"/>
    <lineage>
        <taxon>Bacteria</taxon>
        <taxon>Pseudomonadati</taxon>
        <taxon>Bacteroidota</taxon>
        <taxon>Flavobacteriia</taxon>
        <taxon>Flavobacteriales</taxon>
        <taxon>Flavobacteriaceae</taxon>
        <taxon>Capnocytophaga</taxon>
    </lineage>
</organism>
<dbReference type="PANTHER" id="PTHR22916:SF3">
    <property type="entry name" value="UDP-GLCNAC:BETAGAL BETA-1,3-N-ACETYLGLUCOSAMINYLTRANSFERASE-LIKE PROTEIN 1"/>
    <property type="match status" value="1"/>
</dbReference>
<sequence length="279" mass="32873">MSKNIMITIAIPFYNAEQFLSASIESVIAQTYTDWKLLLVNDGSTDNSLDIANRYAQKDDRIEVISDGENKNLGFRLNQIINLVDTKYLARMDADDIIHPERIAKQMRILETDPSIDVLGTNAYIIDENDNVIALRHKFSDPNKLRKVNGFIHATIVAKTEWFKNNPYDVQAVRIEDTELWYRTSGKYNFVMLCDPLYFYRDIGNNYYKKYFLANTCKEYILSKYQNNSFWKRFFLSNIIKGNIYKLFNLLGLEQTLVNRRNEVVYREKIHMNKYMKNV</sequence>
<evidence type="ECO:0000313" key="2">
    <source>
        <dbReference type="EMBL" id="GET45346.1"/>
    </source>
</evidence>
<protein>
    <recommendedName>
        <fullName evidence="1">Glycosyltransferase 2-like domain-containing protein</fullName>
    </recommendedName>
</protein>
<dbReference type="InterPro" id="IPR029044">
    <property type="entry name" value="Nucleotide-diphossugar_trans"/>
</dbReference>
<dbReference type="GO" id="GO:0016758">
    <property type="term" value="F:hexosyltransferase activity"/>
    <property type="evidence" value="ECO:0007669"/>
    <property type="project" value="UniProtKB-ARBA"/>
</dbReference>
<keyword evidence="3" id="KW-1185">Reference proteome</keyword>
<dbReference type="RefSeq" id="WP_227977326.1">
    <property type="nucleotide sequence ID" value="NZ_BLBC01000005.1"/>
</dbReference>
<accession>A0A5M4B837</accession>
<dbReference type="Proteomes" id="UP000398217">
    <property type="component" value="Unassembled WGS sequence"/>
</dbReference>
<reference evidence="3" key="1">
    <citation type="journal article" date="2020" name="Int. J. Syst. Evol. Microbiol.">
        <title>Capnocytophaga felis sp. nov. isolated from the feline oral cavity.</title>
        <authorList>
            <person name="Suzuki M."/>
            <person name="Umeda K."/>
            <person name="Kimura M."/>
            <person name="Imaoka K."/>
            <person name="Morikawa S."/>
            <person name="Maeda K."/>
        </authorList>
    </citation>
    <scope>NUCLEOTIDE SEQUENCE [LARGE SCALE GENOMIC DNA]</scope>
    <source>
        <strain evidence="3">KC07070</strain>
    </source>
</reference>
<dbReference type="Gene3D" id="3.90.550.10">
    <property type="entry name" value="Spore Coat Polysaccharide Biosynthesis Protein SpsA, Chain A"/>
    <property type="match status" value="1"/>
</dbReference>
<dbReference type="Pfam" id="PF00535">
    <property type="entry name" value="Glycos_transf_2"/>
    <property type="match status" value="1"/>
</dbReference>
<gene>
    <name evidence="2" type="ORF">RCZ01_06480</name>
</gene>
<proteinExistence type="predicted"/>
<evidence type="ECO:0000259" key="1">
    <source>
        <dbReference type="Pfam" id="PF00535"/>
    </source>
</evidence>
<dbReference type="PANTHER" id="PTHR22916">
    <property type="entry name" value="GLYCOSYLTRANSFERASE"/>
    <property type="match status" value="1"/>
</dbReference>
<name>A0A5M4B837_9FLAO</name>
<dbReference type="SUPFAM" id="SSF53448">
    <property type="entry name" value="Nucleotide-diphospho-sugar transferases"/>
    <property type="match status" value="1"/>
</dbReference>
<dbReference type="InterPro" id="IPR001173">
    <property type="entry name" value="Glyco_trans_2-like"/>
</dbReference>
<evidence type="ECO:0000313" key="3">
    <source>
        <dbReference type="Proteomes" id="UP000398217"/>
    </source>
</evidence>
<dbReference type="AlphaFoldDB" id="A0A5M4B837"/>
<comment type="caution">
    <text evidence="2">The sequence shown here is derived from an EMBL/GenBank/DDBJ whole genome shotgun (WGS) entry which is preliminary data.</text>
</comment>
<dbReference type="EMBL" id="BLBC01000005">
    <property type="protein sequence ID" value="GET45346.1"/>
    <property type="molecule type" value="Genomic_DNA"/>
</dbReference>